<organism evidence="2 3">
    <name type="scientific">Candidatus Tenderia electrophaga</name>
    <dbReference type="NCBI Taxonomy" id="1748243"/>
    <lineage>
        <taxon>Bacteria</taxon>
        <taxon>Pseudomonadati</taxon>
        <taxon>Pseudomonadota</taxon>
        <taxon>Gammaproteobacteria</taxon>
        <taxon>Candidatus Tenderiales</taxon>
        <taxon>Candidatus Tenderiaceae</taxon>
        <taxon>Candidatus Tenderia</taxon>
    </lineage>
</organism>
<keyword evidence="3" id="KW-1185">Reference proteome</keyword>
<evidence type="ECO:0008006" key="4">
    <source>
        <dbReference type="Google" id="ProtNLM"/>
    </source>
</evidence>
<dbReference type="EMBL" id="CP013099">
    <property type="protein sequence ID" value="ALP52260.1"/>
    <property type="molecule type" value="Genomic_DNA"/>
</dbReference>
<proteinExistence type="predicted"/>
<evidence type="ECO:0000256" key="1">
    <source>
        <dbReference type="SAM" id="SignalP"/>
    </source>
</evidence>
<sequence length="116" mass="12134">MMLRQSQKIFAALLALALLLAPVEFVYAHDVEPGPMPMQHQHHAEADHAAAAQGVDSGAHACGSQGGCSLCVYCSPALSHAPQVGIDRPQAPRIAAAAPAYHGIDLPVDIRPPKTL</sequence>
<protein>
    <recommendedName>
        <fullName evidence="4">DUF2946 domain-containing protein</fullName>
    </recommendedName>
</protein>
<gene>
    <name evidence="2" type="ORF">Tel_03375</name>
</gene>
<name>A0A0S2TAW5_9GAMM</name>
<dbReference type="Proteomes" id="UP000055136">
    <property type="component" value="Chromosome"/>
</dbReference>
<accession>A0A0S2TAW5</accession>
<evidence type="ECO:0000313" key="2">
    <source>
        <dbReference type="EMBL" id="ALP52260.1"/>
    </source>
</evidence>
<dbReference type="AlphaFoldDB" id="A0A0S2TAW5"/>
<evidence type="ECO:0000313" key="3">
    <source>
        <dbReference type="Proteomes" id="UP000055136"/>
    </source>
</evidence>
<dbReference type="STRING" id="1748243.Tel_03375"/>
<feature type="signal peptide" evidence="1">
    <location>
        <begin position="1"/>
        <end position="28"/>
    </location>
</feature>
<feature type="chain" id="PRO_5006604862" description="DUF2946 domain-containing protein" evidence="1">
    <location>
        <begin position="29"/>
        <end position="116"/>
    </location>
</feature>
<dbReference type="KEGG" id="tee:Tel_03375"/>
<reference evidence="2" key="1">
    <citation type="submission" date="2015-10" db="EMBL/GenBank/DDBJ databases">
        <title>Description of Candidatus Tenderia electrophaga gen. nov, sp. nov., an Uncultivated Electroautotroph from a Biocathode Enrichment.</title>
        <authorList>
            <person name="Eddie B.J."/>
            <person name="Malanoski A.P."/>
            <person name="Wang Z."/>
            <person name="Hall R.J."/>
            <person name="Oh S.D."/>
            <person name="Heiner C."/>
            <person name="Lin B."/>
            <person name="Strycharz-Glaven S.M."/>
        </authorList>
    </citation>
    <scope>NUCLEOTIDE SEQUENCE [LARGE SCALE GENOMIC DNA]</scope>
    <source>
        <strain evidence="2">NRL1</strain>
    </source>
</reference>
<keyword evidence="1" id="KW-0732">Signal</keyword>